<protein>
    <recommendedName>
        <fullName evidence="2">RNase NYN domain-containing protein</fullName>
    </recommendedName>
</protein>
<evidence type="ECO:0000259" key="2">
    <source>
        <dbReference type="Pfam" id="PF11977"/>
    </source>
</evidence>
<dbReference type="VEuPathDB" id="FungiDB:H310_13097"/>
<dbReference type="Gene3D" id="3.40.50.11980">
    <property type="match status" value="1"/>
</dbReference>
<dbReference type="Pfam" id="PF11977">
    <property type="entry name" value="RNase_Zc3h12a"/>
    <property type="match status" value="1"/>
</dbReference>
<evidence type="ECO:0000313" key="3">
    <source>
        <dbReference type="EMBL" id="ETV92652.1"/>
    </source>
</evidence>
<dbReference type="RefSeq" id="XP_008878689.1">
    <property type="nucleotide sequence ID" value="XM_008880467.1"/>
</dbReference>
<feature type="region of interest" description="Disordered" evidence="1">
    <location>
        <begin position="296"/>
        <end position="325"/>
    </location>
</feature>
<organism evidence="3">
    <name type="scientific">Aphanomyces invadans</name>
    <dbReference type="NCBI Taxonomy" id="157072"/>
    <lineage>
        <taxon>Eukaryota</taxon>
        <taxon>Sar</taxon>
        <taxon>Stramenopiles</taxon>
        <taxon>Oomycota</taxon>
        <taxon>Saprolegniomycetes</taxon>
        <taxon>Saprolegniales</taxon>
        <taxon>Verrucalvaceae</taxon>
        <taxon>Aphanomyces</taxon>
    </lineage>
</organism>
<gene>
    <name evidence="3" type="ORF">H310_13097</name>
</gene>
<dbReference type="EMBL" id="KI913998">
    <property type="protein sequence ID" value="ETV92652.1"/>
    <property type="molecule type" value="Genomic_DNA"/>
</dbReference>
<dbReference type="InterPro" id="IPR021869">
    <property type="entry name" value="RNase_Zc3h12_NYN"/>
</dbReference>
<feature type="domain" description="RNase NYN" evidence="2">
    <location>
        <begin position="3"/>
        <end position="140"/>
    </location>
</feature>
<proteinExistence type="predicted"/>
<feature type="compositionally biased region" description="Polar residues" evidence="1">
    <location>
        <begin position="296"/>
        <end position="309"/>
    </location>
</feature>
<evidence type="ECO:0000256" key="1">
    <source>
        <dbReference type="SAM" id="MobiDB-lite"/>
    </source>
</evidence>
<sequence>MATVVVDAANVATVSGGNLRVQRLEAALDYFQRRNVRCIAFAPRYWIDGNTVFNDEESKKVLQSLVNNDTLVLTPPQAHDDFYVIDYATKYDGYVVSNDMFRDHVMHKRRFNGHTLTVDWVKARCIDFTFVGLEFLPNSQLMDKVLHHVPRAIDPAIASSTSISPSAHSQNSSIQVVPSSSMGRLADMATEDGDVDMGGGHHDVCFNAKRVVDMSEAVYIDVPMPIVTLLHDNDDAGLKYFQELSGTYMQLPRAVPLGKDTTKLSIHGSREACERAMHAVHSFLLEYFHQHNHVQQPTAQVPLQPSSQPTCPPQLPHQHPYYTMK</sequence>
<reference evidence="3" key="1">
    <citation type="submission" date="2013-12" db="EMBL/GenBank/DDBJ databases">
        <title>The Genome Sequence of Aphanomyces invadans NJM9701.</title>
        <authorList>
            <consortium name="The Broad Institute Genomics Platform"/>
            <person name="Russ C."/>
            <person name="Tyler B."/>
            <person name="van West P."/>
            <person name="Dieguez-Uribeondo J."/>
            <person name="Young S.K."/>
            <person name="Zeng Q."/>
            <person name="Gargeya S."/>
            <person name="Fitzgerald M."/>
            <person name="Abouelleil A."/>
            <person name="Alvarado L."/>
            <person name="Chapman S.B."/>
            <person name="Gainer-Dewar J."/>
            <person name="Goldberg J."/>
            <person name="Griggs A."/>
            <person name="Gujja S."/>
            <person name="Hansen M."/>
            <person name="Howarth C."/>
            <person name="Imamovic A."/>
            <person name="Ireland A."/>
            <person name="Larimer J."/>
            <person name="McCowan C."/>
            <person name="Murphy C."/>
            <person name="Pearson M."/>
            <person name="Poon T.W."/>
            <person name="Priest M."/>
            <person name="Roberts A."/>
            <person name="Saif S."/>
            <person name="Shea T."/>
            <person name="Sykes S."/>
            <person name="Wortman J."/>
            <person name="Nusbaum C."/>
            <person name="Birren B."/>
        </authorList>
    </citation>
    <scope>NUCLEOTIDE SEQUENCE [LARGE SCALE GENOMIC DNA]</scope>
    <source>
        <strain evidence="3">NJM9701</strain>
    </source>
</reference>
<dbReference type="OrthoDB" id="392925at2759"/>
<accession>A0A024TH15</accession>
<dbReference type="AlphaFoldDB" id="A0A024TH15"/>
<dbReference type="eggNOG" id="KOG3777">
    <property type="taxonomic scope" value="Eukaryota"/>
</dbReference>
<name>A0A024TH15_9STRA</name>
<dbReference type="GeneID" id="20090147"/>